<evidence type="ECO:0000313" key="6">
    <source>
        <dbReference type="EMBL" id="KAF0753459.1"/>
    </source>
</evidence>
<evidence type="ECO:0000256" key="3">
    <source>
        <dbReference type="ARBA" id="ARBA00022679"/>
    </source>
</evidence>
<comment type="caution">
    <text evidence="6">The sequence shown here is derived from an EMBL/GenBank/DDBJ whole genome shotgun (WGS) entry which is preliminary data.</text>
</comment>
<proteinExistence type="inferred from homology"/>
<dbReference type="SUPFAM" id="SSF53756">
    <property type="entry name" value="UDP-Glycosyltransferase/glycogen phosphorylase"/>
    <property type="match status" value="1"/>
</dbReference>
<keyword evidence="2" id="KW-0328">Glycosyltransferase</keyword>
<feature type="chain" id="PRO_5026274566" evidence="5">
    <location>
        <begin position="26"/>
        <end position="437"/>
    </location>
</feature>
<feature type="compositionally biased region" description="Basic and acidic residues" evidence="4">
    <location>
        <begin position="418"/>
        <end position="437"/>
    </location>
</feature>
<dbReference type="Pfam" id="PF00201">
    <property type="entry name" value="UDPGT"/>
    <property type="match status" value="2"/>
</dbReference>
<keyword evidence="3 6" id="KW-0808">Transferase</keyword>
<feature type="signal peptide" evidence="5">
    <location>
        <begin position="1"/>
        <end position="25"/>
    </location>
</feature>
<evidence type="ECO:0000313" key="7">
    <source>
        <dbReference type="Proteomes" id="UP000478052"/>
    </source>
</evidence>
<dbReference type="InterPro" id="IPR002213">
    <property type="entry name" value="UDP_glucos_trans"/>
</dbReference>
<organism evidence="6 7">
    <name type="scientific">Aphis craccivora</name>
    <name type="common">Cowpea aphid</name>
    <dbReference type="NCBI Taxonomy" id="307492"/>
    <lineage>
        <taxon>Eukaryota</taxon>
        <taxon>Metazoa</taxon>
        <taxon>Ecdysozoa</taxon>
        <taxon>Arthropoda</taxon>
        <taxon>Hexapoda</taxon>
        <taxon>Insecta</taxon>
        <taxon>Pterygota</taxon>
        <taxon>Neoptera</taxon>
        <taxon>Paraneoptera</taxon>
        <taxon>Hemiptera</taxon>
        <taxon>Sternorrhyncha</taxon>
        <taxon>Aphidomorpha</taxon>
        <taxon>Aphidoidea</taxon>
        <taxon>Aphididae</taxon>
        <taxon>Aphidini</taxon>
        <taxon>Aphis</taxon>
        <taxon>Aphis</taxon>
    </lineage>
</organism>
<accession>A0A6G0YD85</accession>
<dbReference type="EMBL" id="VUJU01004727">
    <property type="protein sequence ID" value="KAF0753459.1"/>
    <property type="molecule type" value="Genomic_DNA"/>
</dbReference>
<dbReference type="PANTHER" id="PTHR48043:SF159">
    <property type="entry name" value="EG:EG0003.4 PROTEIN-RELATED"/>
    <property type="match status" value="1"/>
</dbReference>
<comment type="similarity">
    <text evidence="1">Belongs to the UDP-glycosyltransferase family.</text>
</comment>
<feature type="region of interest" description="Disordered" evidence="4">
    <location>
        <begin position="407"/>
        <end position="437"/>
    </location>
</feature>
<evidence type="ECO:0000256" key="1">
    <source>
        <dbReference type="ARBA" id="ARBA00009995"/>
    </source>
</evidence>
<reference evidence="6 7" key="1">
    <citation type="submission" date="2019-08" db="EMBL/GenBank/DDBJ databases">
        <title>Whole genome of Aphis craccivora.</title>
        <authorList>
            <person name="Voronova N.V."/>
            <person name="Shulinski R.S."/>
            <person name="Bandarenka Y.V."/>
            <person name="Zhorov D.G."/>
            <person name="Warner D."/>
        </authorList>
    </citation>
    <scope>NUCLEOTIDE SEQUENCE [LARGE SCALE GENOMIC DNA]</scope>
    <source>
        <strain evidence="6">180601</strain>
        <tissue evidence="6">Whole Body</tissue>
    </source>
</reference>
<dbReference type="OrthoDB" id="5835829at2759"/>
<dbReference type="CDD" id="cd03784">
    <property type="entry name" value="GT1_Gtf-like"/>
    <property type="match status" value="1"/>
</dbReference>
<evidence type="ECO:0000256" key="5">
    <source>
        <dbReference type="SAM" id="SignalP"/>
    </source>
</evidence>
<name>A0A6G0YD85_APHCR</name>
<keyword evidence="5" id="KW-0732">Signal</keyword>
<dbReference type="PANTHER" id="PTHR48043">
    <property type="entry name" value="EG:EG0003.4 PROTEIN-RELATED"/>
    <property type="match status" value="1"/>
</dbReference>
<dbReference type="GO" id="GO:0008194">
    <property type="term" value="F:UDP-glycosyltransferase activity"/>
    <property type="evidence" value="ECO:0007669"/>
    <property type="project" value="InterPro"/>
</dbReference>
<gene>
    <name evidence="6" type="ORF">FWK35_00016168</name>
</gene>
<dbReference type="AlphaFoldDB" id="A0A6G0YD85"/>
<dbReference type="Gene3D" id="3.40.50.2000">
    <property type="entry name" value="Glycogen Phosphorylase B"/>
    <property type="match status" value="2"/>
</dbReference>
<protein>
    <submittedName>
        <fullName evidence="6">UDP-glucuronosyltransferase 2B2-like isoform X1</fullName>
    </submittedName>
</protein>
<evidence type="ECO:0000256" key="2">
    <source>
        <dbReference type="ARBA" id="ARBA00022676"/>
    </source>
</evidence>
<evidence type="ECO:0000256" key="4">
    <source>
        <dbReference type="SAM" id="MobiDB-lite"/>
    </source>
</evidence>
<dbReference type="InterPro" id="IPR050271">
    <property type="entry name" value="UDP-glycosyltransferase"/>
</dbReference>
<keyword evidence="7" id="KW-1185">Reference proteome</keyword>
<dbReference type="Proteomes" id="UP000478052">
    <property type="component" value="Unassembled WGS sequence"/>
</dbReference>
<sequence length="437" mass="48001">MSSFAVVSIALCVCLALVQRTPVDAANILAVQSIAGESHWNVMLAVLWALTDRGHSVTVFTPFADGDRPGYTEVDVSEEAVMFLAMDATFLMENFGSMRKTIPSMLDYTITSCNIIYGHRLMADILNGKAAAPKFDLVVTEPLVSECAGYAATVLRVPTVYVVSFPIVTYLERPLTGHVPNPTSAGHVLSVLGFPKTFTERFANVALTWYAKLQRRLTDPRPFDALDLVKLSVIFTNAHFITEPARPLMLDVVQIGGIHLTRPEPIPKGSAKGVVEIRRPYERQTEELHPKVKLFISHRGISGVYEAVDAGVPVLGFPIYNDQPRNIDNLVDSGMAISMDLLSVTKEKFLNAILENKLLTMKVEYQKNAKIASERFKDRFMPPAESVIYWTEYVLCHKGAPHVRAGAAPTNGAVGVNDSRDAGVGKGTKDIINKNNK</sequence>